<evidence type="ECO:0000259" key="2">
    <source>
        <dbReference type="PROSITE" id="PS50041"/>
    </source>
</evidence>
<evidence type="ECO:0000313" key="3">
    <source>
        <dbReference type="Proteomes" id="UP000085678"/>
    </source>
</evidence>
<dbReference type="Pfam" id="PF00059">
    <property type="entry name" value="Lectin_C"/>
    <property type="match status" value="1"/>
</dbReference>
<reference evidence="4" key="1">
    <citation type="submission" date="2025-08" db="UniProtKB">
        <authorList>
            <consortium name="RefSeq"/>
        </authorList>
    </citation>
    <scope>IDENTIFICATION</scope>
    <source>
        <tissue evidence="4">Gonads</tissue>
    </source>
</reference>
<dbReference type="InterPro" id="IPR050111">
    <property type="entry name" value="C-type_lectin/snaclec_domain"/>
</dbReference>
<protein>
    <submittedName>
        <fullName evidence="4">Perlucin-like</fullName>
    </submittedName>
</protein>
<dbReference type="SMART" id="SM00034">
    <property type="entry name" value="CLECT"/>
    <property type="match status" value="1"/>
</dbReference>
<dbReference type="GeneID" id="106153626"/>
<dbReference type="PANTHER" id="PTHR22803">
    <property type="entry name" value="MANNOSE, PHOSPHOLIPASE, LECTIN RECEPTOR RELATED"/>
    <property type="match status" value="1"/>
</dbReference>
<dbReference type="SUPFAM" id="SSF56436">
    <property type="entry name" value="C-type lectin-like"/>
    <property type="match status" value="1"/>
</dbReference>
<dbReference type="AlphaFoldDB" id="A0A2R2MIC1"/>
<gene>
    <name evidence="4" type="primary">LOC106153626</name>
</gene>
<dbReference type="KEGG" id="lak:106153626"/>
<proteinExistence type="predicted"/>
<dbReference type="RefSeq" id="XP_023929944.1">
    <property type="nucleotide sequence ID" value="XM_024074176.1"/>
</dbReference>
<sequence>MTSASGYTLWFRLLLLLMTSYWGQGSQLYRCPSGLAYTVYTYGHKCYQFVNMERYWGEAQSYCSYSGGMLVEIYDQSTMDFIRSRLNGLGHWDNNGVWFGAHDMHSEGSWQWNSGATWSYTNWGPNEPHGYWPAYRVNDCGVLRREHNWRWGTYPCNTLSYHYKFICMYNMSPPTTTTTTST</sequence>
<feature type="non-terminal residue" evidence="4">
    <location>
        <position position="182"/>
    </location>
</feature>
<evidence type="ECO:0000256" key="1">
    <source>
        <dbReference type="SAM" id="SignalP"/>
    </source>
</evidence>
<dbReference type="OrthoDB" id="418245at2759"/>
<keyword evidence="3" id="KW-1185">Reference proteome</keyword>
<dbReference type="Proteomes" id="UP000085678">
    <property type="component" value="Unplaced"/>
</dbReference>
<dbReference type="InParanoid" id="A0A2R2MIC1"/>
<dbReference type="Gene3D" id="3.10.100.10">
    <property type="entry name" value="Mannose-Binding Protein A, subunit A"/>
    <property type="match status" value="1"/>
</dbReference>
<dbReference type="CDD" id="cd00037">
    <property type="entry name" value="CLECT"/>
    <property type="match status" value="1"/>
</dbReference>
<organism evidence="3 4">
    <name type="scientific">Lingula anatina</name>
    <name type="common">Brachiopod</name>
    <name type="synonym">Lingula unguis</name>
    <dbReference type="NCBI Taxonomy" id="7574"/>
    <lineage>
        <taxon>Eukaryota</taxon>
        <taxon>Metazoa</taxon>
        <taxon>Spiralia</taxon>
        <taxon>Lophotrochozoa</taxon>
        <taxon>Brachiopoda</taxon>
        <taxon>Linguliformea</taxon>
        <taxon>Lingulata</taxon>
        <taxon>Lingulida</taxon>
        <taxon>Linguloidea</taxon>
        <taxon>Lingulidae</taxon>
        <taxon>Lingula</taxon>
    </lineage>
</organism>
<feature type="chain" id="PRO_5015161626" evidence="1">
    <location>
        <begin position="26"/>
        <end position="182"/>
    </location>
</feature>
<feature type="domain" description="C-type lectin" evidence="2">
    <location>
        <begin position="42"/>
        <end position="157"/>
    </location>
</feature>
<dbReference type="InterPro" id="IPR016187">
    <property type="entry name" value="CTDL_fold"/>
</dbReference>
<evidence type="ECO:0000313" key="4">
    <source>
        <dbReference type="RefSeq" id="XP_023929944.1"/>
    </source>
</evidence>
<keyword evidence="1" id="KW-0732">Signal</keyword>
<accession>A0A2R2MIC1</accession>
<feature type="signal peptide" evidence="1">
    <location>
        <begin position="1"/>
        <end position="25"/>
    </location>
</feature>
<name>A0A2R2MIC1_LINAN</name>
<dbReference type="InterPro" id="IPR001304">
    <property type="entry name" value="C-type_lectin-like"/>
</dbReference>
<dbReference type="InterPro" id="IPR016186">
    <property type="entry name" value="C-type_lectin-like/link_sf"/>
</dbReference>
<dbReference type="PROSITE" id="PS50041">
    <property type="entry name" value="C_TYPE_LECTIN_2"/>
    <property type="match status" value="1"/>
</dbReference>